<accession>A0A317CPC7</accession>
<reference evidence="2 3" key="1">
    <citation type="submission" date="2018-05" db="EMBL/GenBank/DDBJ databases">
        <title>Leucothrix arctica sp. nov., isolated from Arctic seawater.</title>
        <authorList>
            <person name="Choi A."/>
            <person name="Baek K."/>
        </authorList>
    </citation>
    <scope>NUCLEOTIDE SEQUENCE [LARGE SCALE GENOMIC DNA]</scope>
    <source>
        <strain evidence="2 3">JCM 18388</strain>
    </source>
</reference>
<evidence type="ECO:0000313" key="2">
    <source>
        <dbReference type="EMBL" id="PWR00526.1"/>
    </source>
</evidence>
<dbReference type="Proteomes" id="UP000245539">
    <property type="component" value="Unassembled WGS sequence"/>
</dbReference>
<keyword evidence="1" id="KW-0472">Membrane</keyword>
<sequence>MSSIKRAYALSVVSMLGLLTLIIVWNGWLAPTQGVPVSFELAIFCIPLLFFLRGTLSGKRSTHVSLMVVAFFYFMAGVWHIVEPSERSYGIAIVVLSFGMYLGGYFYAKCHDKIAQARLDAEARAESE</sequence>
<proteinExistence type="predicted"/>
<feature type="transmembrane region" description="Helical" evidence="1">
    <location>
        <begin position="7"/>
        <end position="28"/>
    </location>
</feature>
<keyword evidence="1" id="KW-0812">Transmembrane</keyword>
<organism evidence="2 3">
    <name type="scientific">Leucothrix pacifica</name>
    <dbReference type="NCBI Taxonomy" id="1247513"/>
    <lineage>
        <taxon>Bacteria</taxon>
        <taxon>Pseudomonadati</taxon>
        <taxon>Pseudomonadota</taxon>
        <taxon>Gammaproteobacteria</taxon>
        <taxon>Thiotrichales</taxon>
        <taxon>Thiotrichaceae</taxon>
        <taxon>Leucothrix</taxon>
    </lineage>
</organism>
<protein>
    <submittedName>
        <fullName evidence="2">DUF2069 domain-containing protein</fullName>
    </submittedName>
</protein>
<dbReference type="Pfam" id="PF09842">
    <property type="entry name" value="DUF2069"/>
    <property type="match status" value="1"/>
</dbReference>
<dbReference type="EMBL" id="QGKM01000003">
    <property type="protein sequence ID" value="PWR00526.1"/>
    <property type="molecule type" value="Genomic_DNA"/>
</dbReference>
<gene>
    <name evidence="2" type="ORF">DKW60_01530</name>
</gene>
<feature type="transmembrane region" description="Helical" evidence="1">
    <location>
        <begin position="64"/>
        <end position="82"/>
    </location>
</feature>
<dbReference type="AlphaFoldDB" id="A0A317CPC7"/>
<keyword evidence="1" id="KW-1133">Transmembrane helix</keyword>
<dbReference type="RefSeq" id="WP_109835897.1">
    <property type="nucleotide sequence ID" value="NZ_QGKM01000003.1"/>
</dbReference>
<evidence type="ECO:0000313" key="3">
    <source>
        <dbReference type="Proteomes" id="UP000245539"/>
    </source>
</evidence>
<evidence type="ECO:0000256" key="1">
    <source>
        <dbReference type="SAM" id="Phobius"/>
    </source>
</evidence>
<feature type="transmembrane region" description="Helical" evidence="1">
    <location>
        <begin position="88"/>
        <end position="108"/>
    </location>
</feature>
<name>A0A317CPC7_9GAMM</name>
<feature type="transmembrane region" description="Helical" evidence="1">
    <location>
        <begin position="34"/>
        <end position="52"/>
    </location>
</feature>
<dbReference type="InterPro" id="IPR018643">
    <property type="entry name" value="DUF2069_membrane"/>
</dbReference>
<keyword evidence="3" id="KW-1185">Reference proteome</keyword>
<dbReference type="OrthoDB" id="5625546at2"/>
<comment type="caution">
    <text evidence="2">The sequence shown here is derived from an EMBL/GenBank/DDBJ whole genome shotgun (WGS) entry which is preliminary data.</text>
</comment>